<feature type="compositionally biased region" description="Low complexity" evidence="7">
    <location>
        <begin position="389"/>
        <end position="398"/>
    </location>
</feature>
<evidence type="ECO:0000259" key="8">
    <source>
        <dbReference type="PROSITE" id="PS51754"/>
    </source>
</evidence>
<dbReference type="PANTHER" id="PTHR33057:SF224">
    <property type="entry name" value="TRANSCRIPTION REPRESSOR"/>
    <property type="match status" value="1"/>
</dbReference>
<evidence type="ECO:0000313" key="9">
    <source>
        <dbReference type="EMBL" id="AEI98622.1"/>
    </source>
</evidence>
<feature type="compositionally biased region" description="Polar residues" evidence="7">
    <location>
        <begin position="261"/>
        <end position="274"/>
    </location>
</feature>
<feature type="domain" description="OVATE" evidence="8">
    <location>
        <begin position="305"/>
        <end position="364"/>
    </location>
</feature>
<gene>
    <name evidence="9" type="ORF">111O18.9</name>
</gene>
<proteinExistence type="predicted"/>
<evidence type="ECO:0000256" key="5">
    <source>
        <dbReference type="ARBA" id="ARBA00023242"/>
    </source>
</evidence>
<feature type="compositionally biased region" description="Low complexity" evidence="7">
    <location>
        <begin position="205"/>
        <end position="220"/>
    </location>
</feature>
<dbReference type="PROSITE" id="PS51754">
    <property type="entry name" value="OVATE"/>
    <property type="match status" value="1"/>
</dbReference>
<dbReference type="InterPro" id="IPR006458">
    <property type="entry name" value="Ovate_C"/>
</dbReference>
<dbReference type="GO" id="GO:0045892">
    <property type="term" value="P:negative regulation of DNA-templated transcription"/>
    <property type="evidence" value="ECO:0007669"/>
    <property type="project" value="UniProtKB-UniRule"/>
</dbReference>
<keyword evidence="5 6" id="KW-0539">Nucleus</keyword>
<keyword evidence="3 6" id="KW-0805">Transcription regulation</keyword>
<feature type="compositionally biased region" description="Polar residues" evidence="7">
    <location>
        <begin position="174"/>
        <end position="183"/>
    </location>
</feature>
<dbReference type="Pfam" id="PF04844">
    <property type="entry name" value="Ovate"/>
    <property type="match status" value="1"/>
</dbReference>
<organism evidence="9">
    <name type="scientific">Coffea canephora</name>
    <name type="common">Robusta coffee</name>
    <dbReference type="NCBI Taxonomy" id="49390"/>
    <lineage>
        <taxon>Eukaryota</taxon>
        <taxon>Viridiplantae</taxon>
        <taxon>Streptophyta</taxon>
        <taxon>Embryophyta</taxon>
        <taxon>Tracheophyta</taxon>
        <taxon>Spermatophyta</taxon>
        <taxon>Magnoliopsida</taxon>
        <taxon>eudicotyledons</taxon>
        <taxon>Gunneridae</taxon>
        <taxon>Pentapetalae</taxon>
        <taxon>asterids</taxon>
        <taxon>lamiids</taxon>
        <taxon>Gentianales</taxon>
        <taxon>Rubiaceae</taxon>
        <taxon>Ixoroideae</taxon>
        <taxon>Gardenieae complex</taxon>
        <taxon>Bertiereae - Coffeeae clade</taxon>
        <taxon>Coffeeae</taxon>
        <taxon>Coffea</taxon>
    </lineage>
</organism>
<comment type="subcellular location">
    <subcellularLocation>
        <location evidence="1 6">Nucleus</location>
    </subcellularLocation>
</comment>
<keyword evidence="2 6" id="KW-0678">Repressor</keyword>
<dbReference type="AlphaFoldDB" id="I6M4F8"/>
<protein>
    <recommendedName>
        <fullName evidence="6">Transcription repressor</fullName>
    </recommendedName>
    <alternativeName>
        <fullName evidence="6">Ovate family protein</fullName>
    </alternativeName>
</protein>
<feature type="compositionally biased region" description="Basic residues" evidence="7">
    <location>
        <begin position="155"/>
        <end position="167"/>
    </location>
</feature>
<accession>I6M4F8</accession>
<evidence type="ECO:0000256" key="4">
    <source>
        <dbReference type="ARBA" id="ARBA00023163"/>
    </source>
</evidence>
<feature type="compositionally biased region" description="Acidic residues" evidence="7">
    <location>
        <begin position="191"/>
        <end position="204"/>
    </location>
</feature>
<dbReference type="InterPro" id="IPR038933">
    <property type="entry name" value="Ovate"/>
</dbReference>
<evidence type="ECO:0000256" key="7">
    <source>
        <dbReference type="SAM" id="MobiDB-lite"/>
    </source>
</evidence>
<feature type="region of interest" description="Disordered" evidence="7">
    <location>
        <begin position="130"/>
        <end position="274"/>
    </location>
</feature>
<name>I6M4F8_COFCA</name>
<evidence type="ECO:0000256" key="6">
    <source>
        <dbReference type="RuleBase" id="RU367028"/>
    </source>
</evidence>
<reference evidence="9" key="1">
    <citation type="submission" date="2010-07" db="EMBL/GenBank/DDBJ databases">
        <title>Genome microstructure conservation at the ovate locus between coffee and grapevine.</title>
        <authorList>
            <person name="Crouzillat D."/>
            <person name="Guyot R."/>
            <person name="Tranchant C."/>
            <person name="de Kochko A."/>
            <person name="Rigoreau M."/>
        </authorList>
    </citation>
    <scope>NUCLEOTIDE SEQUENCE</scope>
</reference>
<evidence type="ECO:0000256" key="3">
    <source>
        <dbReference type="ARBA" id="ARBA00023015"/>
    </source>
</evidence>
<feature type="compositionally biased region" description="Basic residues" evidence="7">
    <location>
        <begin position="375"/>
        <end position="384"/>
    </location>
</feature>
<feature type="compositionally biased region" description="Basic residues" evidence="7">
    <location>
        <begin position="240"/>
        <end position="260"/>
    </location>
</feature>
<evidence type="ECO:0000256" key="1">
    <source>
        <dbReference type="ARBA" id="ARBA00004123"/>
    </source>
</evidence>
<keyword evidence="4 6" id="KW-0804">Transcription</keyword>
<comment type="function">
    <text evidence="6">Transcriptional repressor that regulates multiple aspects of plant growth and development.</text>
</comment>
<dbReference type="GO" id="GO:0005634">
    <property type="term" value="C:nucleus"/>
    <property type="evidence" value="ECO:0007669"/>
    <property type="project" value="UniProtKB-SubCell"/>
</dbReference>
<feature type="region of interest" description="Disordered" evidence="7">
    <location>
        <begin position="373"/>
        <end position="398"/>
    </location>
</feature>
<evidence type="ECO:0000256" key="2">
    <source>
        <dbReference type="ARBA" id="ARBA00022491"/>
    </source>
</evidence>
<dbReference type="EMBL" id="HM635075">
    <property type="protein sequence ID" value="AEI98622.1"/>
    <property type="molecule type" value="Genomic_DNA"/>
</dbReference>
<sequence>MASKSFKLRVSKLVTTTFHSCRSKDASTLPHDPVPTFFRLSPVNPNFLTIDHYTNPPKSSGSSSVRRHVSSAFSSIGCGFASMKPAAIKHSDDGRARSSSQQEFSWEQEEKWHVVAKIYDDKHQTPRRKIYNSCASGDSDQDKKILALPPPPPPSKKKRRGKKKRAPPARLRASTSSAESGLFSSEGGEVILDEEEEEEEESMIETETLISSWRSSSSDDSSSEFNPNLETIRETPLPITRRHKRTSKKKNKKHSTKRGVSRSTTIYRPSSVSSAAENESPARLSVFKKLIPCSVDGKVKESFAIVKKSEDPYEDFKRSMMEMILEKQMFEERDLEQLLQCFLSLNSRHYHGLIIEVFAEIWEAMFCASDDQRSSNRHRRRRRGGGGVNSRNTNNLRV</sequence>
<dbReference type="PANTHER" id="PTHR33057">
    <property type="entry name" value="TRANSCRIPTION REPRESSOR OFP7-RELATED"/>
    <property type="match status" value="1"/>
</dbReference>
<dbReference type="NCBIfam" id="TIGR01568">
    <property type="entry name" value="A_thal_3678"/>
    <property type="match status" value="1"/>
</dbReference>